<keyword evidence="5 10" id="KW-1133">Transmembrane helix</keyword>
<protein>
    <submittedName>
        <fullName evidence="12">Sodium:proton antiporter</fullName>
    </submittedName>
</protein>
<evidence type="ECO:0000256" key="4">
    <source>
        <dbReference type="ARBA" id="ARBA00022692"/>
    </source>
</evidence>
<keyword evidence="9" id="KW-0739">Sodium transport</keyword>
<evidence type="ECO:0000256" key="3">
    <source>
        <dbReference type="ARBA" id="ARBA00022475"/>
    </source>
</evidence>
<feature type="transmembrane region" description="Helical" evidence="10">
    <location>
        <begin position="188"/>
        <end position="209"/>
    </location>
</feature>
<evidence type="ECO:0000256" key="7">
    <source>
        <dbReference type="ARBA" id="ARBA00023065"/>
    </source>
</evidence>
<evidence type="ECO:0000313" key="12">
    <source>
        <dbReference type="EMBL" id="GAA1736613.1"/>
    </source>
</evidence>
<dbReference type="Gene3D" id="6.10.140.1330">
    <property type="match status" value="1"/>
</dbReference>
<evidence type="ECO:0000256" key="5">
    <source>
        <dbReference type="ARBA" id="ARBA00022989"/>
    </source>
</evidence>
<dbReference type="Pfam" id="PF00999">
    <property type="entry name" value="Na_H_Exchanger"/>
    <property type="match status" value="1"/>
</dbReference>
<dbReference type="InterPro" id="IPR006153">
    <property type="entry name" value="Cation/H_exchanger_TM"/>
</dbReference>
<proteinExistence type="predicted"/>
<feature type="transmembrane region" description="Helical" evidence="10">
    <location>
        <begin position="309"/>
        <end position="335"/>
    </location>
</feature>
<dbReference type="PANTHER" id="PTHR10110:SF86">
    <property type="entry name" value="SODIUM_HYDROGEN EXCHANGER 7"/>
    <property type="match status" value="1"/>
</dbReference>
<accession>A0ABN2JRK4</accession>
<feature type="transmembrane region" description="Helical" evidence="10">
    <location>
        <begin position="240"/>
        <end position="258"/>
    </location>
</feature>
<evidence type="ECO:0000256" key="9">
    <source>
        <dbReference type="ARBA" id="ARBA00023201"/>
    </source>
</evidence>
<dbReference type="InterPro" id="IPR018422">
    <property type="entry name" value="Cation/H_exchanger_CPA1"/>
</dbReference>
<dbReference type="EMBL" id="BAAAME010000004">
    <property type="protein sequence ID" value="GAA1736613.1"/>
    <property type="molecule type" value="Genomic_DNA"/>
</dbReference>
<dbReference type="PANTHER" id="PTHR10110">
    <property type="entry name" value="SODIUM/HYDROGEN EXCHANGER"/>
    <property type="match status" value="1"/>
</dbReference>
<evidence type="ECO:0000313" key="13">
    <source>
        <dbReference type="Proteomes" id="UP001501057"/>
    </source>
</evidence>
<comment type="subcellular location">
    <subcellularLocation>
        <location evidence="1">Cell membrane</location>
        <topology evidence="1">Multi-pass membrane protein</topology>
    </subcellularLocation>
</comment>
<evidence type="ECO:0000256" key="8">
    <source>
        <dbReference type="ARBA" id="ARBA00023136"/>
    </source>
</evidence>
<evidence type="ECO:0000256" key="1">
    <source>
        <dbReference type="ARBA" id="ARBA00004651"/>
    </source>
</evidence>
<feature type="transmembrane region" description="Helical" evidence="10">
    <location>
        <begin position="93"/>
        <end position="113"/>
    </location>
</feature>
<evidence type="ECO:0000259" key="11">
    <source>
        <dbReference type="Pfam" id="PF00999"/>
    </source>
</evidence>
<keyword evidence="8 10" id="KW-0472">Membrane</keyword>
<keyword evidence="13" id="KW-1185">Reference proteome</keyword>
<keyword evidence="7" id="KW-0406">Ion transport</keyword>
<feature type="transmembrane region" description="Helical" evidence="10">
    <location>
        <begin position="424"/>
        <end position="448"/>
    </location>
</feature>
<feature type="domain" description="Cation/H+ exchanger transmembrane" evidence="11">
    <location>
        <begin position="20"/>
        <end position="449"/>
    </location>
</feature>
<keyword evidence="4 10" id="KW-0812">Transmembrane</keyword>
<dbReference type="Proteomes" id="UP001501057">
    <property type="component" value="Unassembled WGS sequence"/>
</dbReference>
<feature type="transmembrane region" description="Helical" evidence="10">
    <location>
        <begin position="216"/>
        <end position="234"/>
    </location>
</feature>
<organism evidence="12 13">
    <name type="scientific">Aeromicrobium alkaliterrae</name>
    <dbReference type="NCBI Taxonomy" id="302168"/>
    <lineage>
        <taxon>Bacteria</taxon>
        <taxon>Bacillati</taxon>
        <taxon>Actinomycetota</taxon>
        <taxon>Actinomycetes</taxon>
        <taxon>Propionibacteriales</taxon>
        <taxon>Nocardioidaceae</taxon>
        <taxon>Aeromicrobium</taxon>
    </lineage>
</organism>
<sequence length="572" mass="60781">MRSATIEGMEPMELAVLGVIVVVAVCVVSPKLGVAAPLSLVAVGVGLSFVPGVPDAQVDPEIILAGVLPPLLYASAVTMPITDFRRDLKAISGLSVVLVVVTSSVLGLVLPLVVPGIGFAEAFALGAIVSPTDAVATSIARRTGAPPRLLTVLDGESMLNDATALVLLRSAIAATGVTVSVLEVGLHLLQAVVVACLVGVVVAGFSLAIRSLVKDATVATAISFVVPFVAYAPAEHLGGSGLVAVVIAGLGIGSRGYVELRPEDRVAERINWRTIAFLLEGAVFLVMGLQLRPLWDDFQSTGQSVGLVAAVAAIVLGVVMVSRVLFNAFLLVTLYGDRKQHEASRPRIAALRDFLASPEAQRHSEARRERALRAIERREHDITFYGEQRLRPRDGLVLTWAGMRGCITVAAAQTLPPDLAQRDLLVLVAFTVAGASLLVQGGTLGWVVRRLGVVDDRAEARREQLGLLITALADVSQSRCDETEAEGLDGRPVDPSVVQHVRRRSTPAAEWAWAGVEGPEREQLLQDFRELHLRVIEDQREALLALRSAGRYDSLVIGELLDRLDAVQATGR</sequence>
<feature type="transmembrane region" description="Helical" evidence="10">
    <location>
        <begin position="395"/>
        <end position="412"/>
    </location>
</feature>
<gene>
    <name evidence="12" type="ORF">GCM10009710_16120</name>
</gene>
<keyword evidence="2" id="KW-0813">Transport</keyword>
<feature type="transmembrane region" description="Helical" evidence="10">
    <location>
        <begin position="62"/>
        <end position="81"/>
    </location>
</feature>
<evidence type="ECO:0000256" key="6">
    <source>
        <dbReference type="ARBA" id="ARBA00023053"/>
    </source>
</evidence>
<keyword evidence="6" id="KW-0915">Sodium</keyword>
<reference evidence="12 13" key="1">
    <citation type="journal article" date="2019" name="Int. J. Syst. Evol. Microbiol.">
        <title>The Global Catalogue of Microorganisms (GCM) 10K type strain sequencing project: providing services to taxonomists for standard genome sequencing and annotation.</title>
        <authorList>
            <consortium name="The Broad Institute Genomics Platform"/>
            <consortium name="The Broad Institute Genome Sequencing Center for Infectious Disease"/>
            <person name="Wu L."/>
            <person name="Ma J."/>
        </authorList>
    </citation>
    <scope>NUCLEOTIDE SEQUENCE [LARGE SCALE GENOMIC DNA]</scope>
    <source>
        <strain evidence="12 13">JCM 13518</strain>
    </source>
</reference>
<comment type="caution">
    <text evidence="12">The sequence shown here is derived from an EMBL/GenBank/DDBJ whole genome shotgun (WGS) entry which is preliminary data.</text>
</comment>
<feature type="transmembrane region" description="Helical" evidence="10">
    <location>
        <begin position="270"/>
        <end position="289"/>
    </location>
</feature>
<evidence type="ECO:0000256" key="10">
    <source>
        <dbReference type="SAM" id="Phobius"/>
    </source>
</evidence>
<keyword evidence="3" id="KW-1003">Cell membrane</keyword>
<name>A0ABN2JRK4_9ACTN</name>
<evidence type="ECO:0000256" key="2">
    <source>
        <dbReference type="ARBA" id="ARBA00022448"/>
    </source>
</evidence>